<accession>A0A379E4X5</accession>
<name>A0A379E4X5_9BACT</name>
<protein>
    <submittedName>
        <fullName evidence="2">Uncharacterized protein</fullName>
    </submittedName>
</protein>
<proteinExistence type="predicted"/>
<dbReference type="AlphaFoldDB" id="A0A379E4X5"/>
<evidence type="ECO:0000313" key="3">
    <source>
        <dbReference type="Proteomes" id="UP000255469"/>
    </source>
</evidence>
<dbReference type="EMBL" id="UGTM01000001">
    <property type="protein sequence ID" value="SUB87787.1"/>
    <property type="molecule type" value="Genomic_DNA"/>
</dbReference>
<feature type="region of interest" description="Disordered" evidence="1">
    <location>
        <begin position="1"/>
        <end position="38"/>
    </location>
</feature>
<feature type="compositionally biased region" description="Basic and acidic residues" evidence="1">
    <location>
        <begin position="7"/>
        <end position="18"/>
    </location>
</feature>
<evidence type="ECO:0000256" key="1">
    <source>
        <dbReference type="SAM" id="MobiDB-lite"/>
    </source>
</evidence>
<dbReference type="Proteomes" id="UP000255469">
    <property type="component" value="Unassembled WGS sequence"/>
</dbReference>
<organism evidence="2 3">
    <name type="scientific">Prevotella denticola</name>
    <dbReference type="NCBI Taxonomy" id="28129"/>
    <lineage>
        <taxon>Bacteria</taxon>
        <taxon>Pseudomonadati</taxon>
        <taxon>Bacteroidota</taxon>
        <taxon>Bacteroidia</taxon>
        <taxon>Bacteroidales</taxon>
        <taxon>Prevotellaceae</taxon>
        <taxon>Prevotella</taxon>
    </lineage>
</organism>
<evidence type="ECO:0000313" key="2">
    <source>
        <dbReference type="EMBL" id="SUB87787.1"/>
    </source>
</evidence>
<sequence>MPCRLIGRPDRKQKDKKQASYPQQPPSRPLPYREKNEKGAAVGRMSAFLLEMPVVYFGSVLHDEADGIGRHPLFMSDEAHPLGGGGFDGDGIRVAADNLS</sequence>
<gene>
    <name evidence="2" type="ORF">NCTC13067_01468</name>
</gene>
<reference evidence="2 3" key="1">
    <citation type="submission" date="2018-06" db="EMBL/GenBank/DDBJ databases">
        <authorList>
            <consortium name="Pathogen Informatics"/>
            <person name="Doyle S."/>
        </authorList>
    </citation>
    <scope>NUCLEOTIDE SEQUENCE [LARGE SCALE GENOMIC DNA]</scope>
    <source>
        <strain evidence="2 3">NCTC13067</strain>
    </source>
</reference>